<evidence type="ECO:0000313" key="7">
    <source>
        <dbReference type="EMBL" id="AYV45651.1"/>
    </source>
</evidence>
<evidence type="ECO:0000256" key="5">
    <source>
        <dbReference type="ARBA" id="ARBA00022840"/>
    </source>
</evidence>
<evidence type="ECO:0000256" key="4">
    <source>
        <dbReference type="ARBA" id="ARBA00022777"/>
    </source>
</evidence>
<dbReference type="EC" id="2.7.1.35" evidence="1"/>
<keyword evidence="10" id="KW-1185">Reference proteome</keyword>
<evidence type="ECO:0000259" key="6">
    <source>
        <dbReference type="Pfam" id="PF08543"/>
    </source>
</evidence>
<reference evidence="8 9" key="1">
    <citation type="submission" date="2017-12" db="EMBL/GenBank/DDBJ databases">
        <title>The genome sequence of Caulobacter flavus CGMCC1 15093.</title>
        <authorList>
            <person name="Gao J."/>
            <person name="Mao X."/>
            <person name="Sun J."/>
        </authorList>
    </citation>
    <scope>NUCLEOTIDE SEQUENCE [LARGE SCALE GENOMIC DNA]</scope>
    <source>
        <strain evidence="8 9">CGMCC1 15093</strain>
    </source>
</reference>
<feature type="domain" description="Pyridoxamine kinase/Phosphomethylpyrimidine kinase" evidence="6">
    <location>
        <begin position="112"/>
        <end position="250"/>
    </location>
</feature>
<evidence type="ECO:0000256" key="2">
    <source>
        <dbReference type="ARBA" id="ARBA00022679"/>
    </source>
</evidence>
<dbReference type="GO" id="GO:0005524">
    <property type="term" value="F:ATP binding"/>
    <property type="evidence" value="ECO:0007669"/>
    <property type="project" value="UniProtKB-KW"/>
</dbReference>
<dbReference type="Proteomes" id="UP000281192">
    <property type="component" value="Chromosome"/>
</dbReference>
<dbReference type="Pfam" id="PF08543">
    <property type="entry name" value="Phos_pyr_kin"/>
    <property type="match status" value="1"/>
</dbReference>
<dbReference type="EMBL" id="PJRQ01000026">
    <property type="protein sequence ID" value="PLR13896.1"/>
    <property type="molecule type" value="Genomic_DNA"/>
</dbReference>
<keyword evidence="2" id="KW-0808">Transferase</keyword>
<proteinExistence type="predicted"/>
<name>A0A2N5CSN7_9CAUL</name>
<keyword evidence="5" id="KW-0067">ATP-binding</keyword>
<keyword evidence="4 8" id="KW-0418">Kinase</keyword>
<evidence type="ECO:0000256" key="3">
    <source>
        <dbReference type="ARBA" id="ARBA00022741"/>
    </source>
</evidence>
<dbReference type="PANTHER" id="PTHR10534">
    <property type="entry name" value="PYRIDOXAL KINASE"/>
    <property type="match status" value="1"/>
</dbReference>
<organism evidence="8 9">
    <name type="scientific">Caulobacter flavus</name>
    <dbReference type="NCBI Taxonomy" id="1679497"/>
    <lineage>
        <taxon>Bacteria</taxon>
        <taxon>Pseudomonadati</taxon>
        <taxon>Pseudomonadota</taxon>
        <taxon>Alphaproteobacteria</taxon>
        <taxon>Caulobacterales</taxon>
        <taxon>Caulobacteraceae</taxon>
        <taxon>Caulobacter</taxon>
    </lineage>
</organism>
<sequence>MPLALLISSHVAGSQVGATAQAAALTQFRIDTMVVPTVLFGRHPGWGAPGGAPVPIEVVEGMLDGLEANGLFGLTDIVVTGYFASAAQVRAAARAIDAVRAAPRDGASGRKPTIIVDPTMGDAGKGLYVAAEVADAIAADLIPRADIVAPNAWELQRLTGAEVRDPAGAVRAARLLNKPVIVSSVRRGNEIGVVYADRKEAWLAAHAKAERSPSGTGDLLTALFAASILEGQTLSYGLARAVGGVAETVTAANIWNAPELPIVAMAARIKQTSPTVRIERLA</sequence>
<evidence type="ECO:0000313" key="10">
    <source>
        <dbReference type="Proteomes" id="UP000281192"/>
    </source>
</evidence>
<dbReference type="Gene3D" id="3.40.1190.20">
    <property type="match status" value="1"/>
</dbReference>
<dbReference type="RefSeq" id="WP_101713566.1">
    <property type="nucleotide sequence ID" value="NZ_CP026100.1"/>
</dbReference>
<dbReference type="OrthoDB" id="9811476at2"/>
<evidence type="ECO:0000313" key="8">
    <source>
        <dbReference type="EMBL" id="PLR13896.1"/>
    </source>
</evidence>
<protein>
    <recommendedName>
        <fullName evidence="1">pyridoxal kinase</fullName>
        <ecNumber evidence="1">2.7.1.35</ecNumber>
    </recommendedName>
</protein>
<dbReference type="InterPro" id="IPR013749">
    <property type="entry name" value="PM/HMP-P_kinase-1"/>
</dbReference>
<dbReference type="EMBL" id="CP026100">
    <property type="protein sequence ID" value="AYV45651.1"/>
    <property type="molecule type" value="Genomic_DNA"/>
</dbReference>
<evidence type="ECO:0000313" key="9">
    <source>
        <dbReference type="Proteomes" id="UP000234483"/>
    </source>
</evidence>
<dbReference type="GO" id="GO:0009443">
    <property type="term" value="P:pyridoxal 5'-phosphate salvage"/>
    <property type="evidence" value="ECO:0007669"/>
    <property type="project" value="InterPro"/>
</dbReference>
<gene>
    <name evidence="7" type="ORF">C1707_04945</name>
    <name evidence="8" type="ORF">CFHF_13720</name>
</gene>
<dbReference type="SUPFAM" id="SSF53613">
    <property type="entry name" value="Ribokinase-like"/>
    <property type="match status" value="1"/>
</dbReference>
<dbReference type="GO" id="GO:0005829">
    <property type="term" value="C:cytosol"/>
    <property type="evidence" value="ECO:0007669"/>
    <property type="project" value="TreeGrafter"/>
</dbReference>
<dbReference type="KEGG" id="cfh:C1707_04945"/>
<dbReference type="Proteomes" id="UP000234483">
    <property type="component" value="Unassembled WGS sequence"/>
</dbReference>
<reference evidence="7 10" key="2">
    <citation type="submission" date="2018-01" db="EMBL/GenBank/DDBJ databases">
        <title>Complete genome sequence of Caulobacter flavus RHGG3.</title>
        <authorList>
            <person name="Yang E."/>
        </authorList>
    </citation>
    <scope>NUCLEOTIDE SEQUENCE [LARGE SCALE GENOMIC DNA]</scope>
    <source>
        <strain evidence="7 10">RHGG3</strain>
    </source>
</reference>
<dbReference type="AlphaFoldDB" id="A0A2N5CSN7"/>
<accession>A0A2N5CSN7</accession>
<dbReference type="InterPro" id="IPR029056">
    <property type="entry name" value="Ribokinase-like"/>
</dbReference>
<evidence type="ECO:0000256" key="1">
    <source>
        <dbReference type="ARBA" id="ARBA00012104"/>
    </source>
</evidence>
<dbReference type="InterPro" id="IPR004625">
    <property type="entry name" value="PyrdxlKinase"/>
</dbReference>
<dbReference type="GO" id="GO:0008478">
    <property type="term" value="F:pyridoxal kinase activity"/>
    <property type="evidence" value="ECO:0007669"/>
    <property type="project" value="UniProtKB-EC"/>
</dbReference>
<dbReference type="PANTHER" id="PTHR10534:SF2">
    <property type="entry name" value="PYRIDOXAL KINASE"/>
    <property type="match status" value="1"/>
</dbReference>
<keyword evidence="3" id="KW-0547">Nucleotide-binding</keyword>